<feature type="binding site" evidence="5">
    <location>
        <begin position="225"/>
        <end position="232"/>
    </location>
    <ligand>
        <name>ATP</name>
        <dbReference type="ChEBI" id="CHEBI:30616"/>
    </ligand>
</feature>
<keyword evidence="4 5" id="KW-0067">ATP-binding</keyword>
<dbReference type="InterPro" id="IPR000212">
    <property type="entry name" value="DNA_helicase_UvrD/REP"/>
</dbReference>
<evidence type="ECO:0000313" key="7">
    <source>
        <dbReference type="EMBL" id="AYD40274.1"/>
    </source>
</evidence>
<evidence type="ECO:0000256" key="2">
    <source>
        <dbReference type="ARBA" id="ARBA00022801"/>
    </source>
</evidence>
<dbReference type="GO" id="GO:0003677">
    <property type="term" value="F:DNA binding"/>
    <property type="evidence" value="ECO:0007669"/>
    <property type="project" value="InterPro"/>
</dbReference>
<name>A0A386H3P6_9CLOT</name>
<dbReference type="OrthoDB" id="9787585at2"/>
<protein>
    <submittedName>
        <fullName evidence="7">AAA family ATPase</fullName>
    </submittedName>
</protein>
<dbReference type="PROSITE" id="PS51198">
    <property type="entry name" value="UVRD_HELICASE_ATP_BIND"/>
    <property type="match status" value="1"/>
</dbReference>
<dbReference type="InterPro" id="IPR014016">
    <property type="entry name" value="UvrD-like_ATP-bd"/>
</dbReference>
<dbReference type="InterPro" id="IPR048228">
    <property type="entry name" value="HelD_bacillota"/>
</dbReference>
<dbReference type="GO" id="GO:0016787">
    <property type="term" value="F:hydrolase activity"/>
    <property type="evidence" value="ECO:0007669"/>
    <property type="project" value="UniProtKB-UniRule"/>
</dbReference>
<dbReference type="Pfam" id="PF00580">
    <property type="entry name" value="UvrD-helicase"/>
    <property type="match status" value="1"/>
</dbReference>
<dbReference type="NCBIfam" id="NF041464">
    <property type="entry name" value="HelD_BACSU"/>
    <property type="match status" value="1"/>
</dbReference>
<dbReference type="InterPro" id="IPR027417">
    <property type="entry name" value="P-loop_NTPase"/>
</dbReference>
<evidence type="ECO:0000259" key="6">
    <source>
        <dbReference type="PROSITE" id="PS51198"/>
    </source>
</evidence>
<evidence type="ECO:0000256" key="1">
    <source>
        <dbReference type="ARBA" id="ARBA00022741"/>
    </source>
</evidence>
<evidence type="ECO:0000256" key="5">
    <source>
        <dbReference type="PROSITE-ProRule" id="PRU00560"/>
    </source>
</evidence>
<reference evidence="7 8" key="1">
    <citation type="journal article" date="2019" name="Int. J. Syst. Evol. Microbiol.">
        <title>Clostridium fermenticellae sp. nov., isolated from the mud in a fermentation cellar for the production of the Chinese liquor, baijiu.</title>
        <authorList>
            <person name="Xu P.X."/>
            <person name="Chai L.J."/>
            <person name="Qiu T."/>
            <person name="Zhang X.J."/>
            <person name="Lu Z.M."/>
            <person name="Xiao C."/>
            <person name="Wang S.T."/>
            <person name="Shen C.H."/>
            <person name="Shi J.S."/>
            <person name="Xu Z.H."/>
        </authorList>
    </citation>
    <scope>NUCLEOTIDE SEQUENCE [LARGE SCALE GENOMIC DNA]</scope>
    <source>
        <strain evidence="7 8">JN500901</strain>
    </source>
</reference>
<feature type="domain" description="UvrD-like helicase ATP-binding" evidence="6">
    <location>
        <begin position="204"/>
        <end position="603"/>
    </location>
</feature>
<accession>A0A386H3P6</accession>
<dbReference type="GO" id="GO:0005524">
    <property type="term" value="F:ATP binding"/>
    <property type="evidence" value="ECO:0007669"/>
    <property type="project" value="UniProtKB-UniRule"/>
</dbReference>
<evidence type="ECO:0000313" key="8">
    <source>
        <dbReference type="Proteomes" id="UP000266301"/>
    </source>
</evidence>
<dbReference type="GO" id="GO:0005829">
    <property type="term" value="C:cytosol"/>
    <property type="evidence" value="ECO:0007669"/>
    <property type="project" value="TreeGrafter"/>
</dbReference>
<dbReference type="GO" id="GO:0043138">
    <property type="term" value="F:3'-5' DNA helicase activity"/>
    <property type="evidence" value="ECO:0007669"/>
    <property type="project" value="TreeGrafter"/>
</dbReference>
<dbReference type="PANTHER" id="PTHR11070:SF17">
    <property type="entry name" value="DNA HELICASE IV"/>
    <property type="match status" value="1"/>
</dbReference>
<dbReference type="Gene3D" id="3.40.50.300">
    <property type="entry name" value="P-loop containing nucleotide triphosphate hydrolases"/>
    <property type="match status" value="3"/>
</dbReference>
<proteinExistence type="predicted"/>
<evidence type="ECO:0000256" key="3">
    <source>
        <dbReference type="ARBA" id="ARBA00022806"/>
    </source>
</evidence>
<dbReference type="GO" id="GO:0000725">
    <property type="term" value="P:recombinational repair"/>
    <property type="evidence" value="ECO:0007669"/>
    <property type="project" value="TreeGrafter"/>
</dbReference>
<gene>
    <name evidence="7" type="ORF">D4Z93_06970</name>
</gene>
<dbReference type="SUPFAM" id="SSF52540">
    <property type="entry name" value="P-loop containing nucleoside triphosphate hydrolases"/>
    <property type="match status" value="1"/>
</dbReference>
<keyword evidence="1 5" id="KW-0547">Nucleotide-binding</keyword>
<dbReference type="Proteomes" id="UP000266301">
    <property type="component" value="Chromosome"/>
</dbReference>
<keyword evidence="2 5" id="KW-0378">Hydrolase</keyword>
<evidence type="ECO:0000256" key="4">
    <source>
        <dbReference type="ARBA" id="ARBA00022840"/>
    </source>
</evidence>
<dbReference type="AlphaFoldDB" id="A0A386H3P6"/>
<dbReference type="KEGG" id="cfer:D4Z93_06970"/>
<keyword evidence="3 5" id="KW-0347">Helicase</keyword>
<sequence>MAIDSSEIRLEINNLEETEIWIDNALLKITEDDTKLKNKIEDLRKQAKGKYNEELETKEKLYNITHKNLKKYTESKPQPYFGRIDFREYKRNVETFYIGKFGLGDITTGEEKVIDWRSPIADLYYSGAIGESYYKAPVGVINGELNLKRKFLIQNGRLKNAFDDTVNEVILKSSDDKENILTDKFLQINLEKNVSSKLKDVVATIQREQNDIIRSEKNIALIVQGSAGSGKTTVALHRLAYLLYKYKDKLSSKEILVVGPNKLFLDYISEVLPDLGINNIKQTTFDDISHKMLELKGKIITKDKKLSHILEDAPDKDLKFILDSSKLKGSIFYKDIIDEYVKFIEIKDSEIEDIKVEEYVLFDKDEIKRLYNRDLSNLSINNRKDEIKRYLRLKINNKIKSILDKIDFYYEYMIARVKKSMNDSIERREKLIKLYDERDTKKSQINNDSKLNFENYFNEWKQIKTDKMYLDLFNENNTFNNIITKHIDYNLACYIKKILNYNYENGLIDSDDLAAMLYLKFKIEGIPKNYKYKHIVIDEAQDYSLFQIYVLNYMVSNSSITMVGDIGQGIYYYKGINNWRNLIEQVFKIRSSYIELTQSYRSTVEIMKFSNKVLKKQDVNLTPAKSVLRHGDNVTIKSYKTNREFCENVNLILEKVHKINRRSVAIIGKTYSECRKIREYLKKYTSTEWKLIKETDKNFKFDRVIIPSYMTKGLEFDCTIIYNCNEKNYDNSELDKKILYVVLTRALHLEYIFFQGNMSKILMD</sequence>
<dbReference type="EMBL" id="CP032416">
    <property type="protein sequence ID" value="AYD40274.1"/>
    <property type="molecule type" value="Genomic_DNA"/>
</dbReference>
<organism evidence="7 8">
    <name type="scientific">Clostridium fermenticellae</name>
    <dbReference type="NCBI Taxonomy" id="2068654"/>
    <lineage>
        <taxon>Bacteria</taxon>
        <taxon>Bacillati</taxon>
        <taxon>Bacillota</taxon>
        <taxon>Clostridia</taxon>
        <taxon>Eubacteriales</taxon>
        <taxon>Clostridiaceae</taxon>
        <taxon>Clostridium</taxon>
    </lineage>
</organism>
<dbReference type="PANTHER" id="PTHR11070">
    <property type="entry name" value="UVRD / RECB / PCRA DNA HELICASE FAMILY MEMBER"/>
    <property type="match status" value="1"/>
</dbReference>
<keyword evidence="8" id="KW-1185">Reference proteome</keyword>
<dbReference type="RefSeq" id="WP_119971757.1">
    <property type="nucleotide sequence ID" value="NZ_CP032416.1"/>
</dbReference>